<name>W9DSP3_METTI</name>
<gene>
    <name evidence="1" type="ORF">MettiDRAFT_0091</name>
</gene>
<organism evidence="1 2">
    <name type="scientific">Methanolobus tindarius DSM 2278</name>
    <dbReference type="NCBI Taxonomy" id="1090322"/>
    <lineage>
        <taxon>Archaea</taxon>
        <taxon>Methanobacteriati</taxon>
        <taxon>Methanobacteriota</taxon>
        <taxon>Stenosarchaea group</taxon>
        <taxon>Methanomicrobia</taxon>
        <taxon>Methanosarcinales</taxon>
        <taxon>Methanosarcinaceae</taxon>
        <taxon>Methanolobus</taxon>
    </lineage>
</organism>
<dbReference type="Proteomes" id="UP000019483">
    <property type="component" value="Unassembled WGS sequence"/>
</dbReference>
<keyword evidence="2" id="KW-1185">Reference proteome</keyword>
<dbReference type="EMBL" id="AZAJ01000001">
    <property type="protein sequence ID" value="ETA66692.1"/>
    <property type="molecule type" value="Genomic_DNA"/>
</dbReference>
<comment type="caution">
    <text evidence="1">The sequence shown here is derived from an EMBL/GenBank/DDBJ whole genome shotgun (WGS) entry which is preliminary data.</text>
</comment>
<accession>W9DSP3</accession>
<dbReference type="STRING" id="1090322.MettiDRAFT_0091"/>
<dbReference type="AlphaFoldDB" id="W9DSP3"/>
<reference evidence="1 2" key="1">
    <citation type="submission" date="2013-08" db="EMBL/GenBank/DDBJ databases">
        <authorList>
            <consortium name="DOE Joint Genome Institute"/>
            <person name="Eisen J."/>
            <person name="Huntemann M."/>
            <person name="Han J."/>
            <person name="Chen A."/>
            <person name="Kyrpides N."/>
            <person name="Mavromatis K."/>
            <person name="Markowitz V."/>
            <person name="Palaniappan K."/>
            <person name="Ivanova N."/>
            <person name="Schaumberg A."/>
            <person name="Pati A."/>
            <person name="Liolios K."/>
            <person name="Nordberg H.P."/>
            <person name="Cantor M.N."/>
            <person name="Hua S.X."/>
            <person name="Woyke T."/>
        </authorList>
    </citation>
    <scope>NUCLEOTIDE SEQUENCE [LARGE SCALE GENOMIC DNA]</scope>
    <source>
        <strain evidence="1 2">DSM 2278</strain>
    </source>
</reference>
<evidence type="ECO:0000313" key="1">
    <source>
        <dbReference type="EMBL" id="ETA66692.1"/>
    </source>
</evidence>
<sequence>MHTCEICGKTVKNALLIRSKRVCMNCIADLSLEELSAERLDNSACI</sequence>
<evidence type="ECO:0000313" key="2">
    <source>
        <dbReference type="Proteomes" id="UP000019483"/>
    </source>
</evidence>
<proteinExistence type="predicted"/>
<protein>
    <submittedName>
        <fullName evidence="1">Uncharacterized protein</fullName>
    </submittedName>
</protein>